<dbReference type="Gene3D" id="1.25.40.10">
    <property type="entry name" value="Tetratricopeptide repeat domain"/>
    <property type="match status" value="1"/>
</dbReference>
<organism evidence="2 3">
    <name type="scientific">Vibrio syngnathi</name>
    <dbReference type="NCBI Taxonomy" id="3034029"/>
    <lineage>
        <taxon>Bacteria</taxon>
        <taxon>Pseudomonadati</taxon>
        <taxon>Pseudomonadota</taxon>
        <taxon>Gammaproteobacteria</taxon>
        <taxon>Vibrionales</taxon>
        <taxon>Vibrionaceae</taxon>
        <taxon>Vibrio</taxon>
    </lineage>
</organism>
<name>A0AA34XQ34_9VIBR</name>
<feature type="signal peptide" evidence="1">
    <location>
        <begin position="1"/>
        <end position="18"/>
    </location>
</feature>
<proteinExistence type="predicted"/>
<evidence type="ECO:0000313" key="2">
    <source>
        <dbReference type="EMBL" id="ARP39828.1"/>
    </source>
</evidence>
<accession>A0AA34XQ34</accession>
<dbReference type="SUPFAM" id="SSF81901">
    <property type="entry name" value="HCP-like"/>
    <property type="match status" value="1"/>
</dbReference>
<keyword evidence="1" id="KW-0732">Signal</keyword>
<gene>
    <name evidence="2" type="ORF">K08M4_31510</name>
</gene>
<reference evidence="2 3" key="1">
    <citation type="submission" date="2016-10" db="EMBL/GenBank/DDBJ databases">
        <title>The High Quality Genome of Vibrio splendidus K08M4.</title>
        <authorList>
            <person name="Wendling C."/>
            <person name="Chibani C.M."/>
            <person name="Hertel R."/>
            <person name="Sproer C."/>
            <person name="Bunk B."/>
            <person name="Overmann J."/>
            <person name="Roth O."/>
            <person name="Liesegang H."/>
        </authorList>
    </citation>
    <scope>NUCLEOTIDE SEQUENCE [LARGE SCALE GENOMIC DNA]</scope>
    <source>
        <strain evidence="2 3">K08M4</strain>
    </source>
</reference>
<dbReference type="InterPro" id="IPR006597">
    <property type="entry name" value="Sel1-like"/>
</dbReference>
<dbReference type="Pfam" id="PF08238">
    <property type="entry name" value="Sel1"/>
    <property type="match status" value="3"/>
</dbReference>
<evidence type="ECO:0000256" key="1">
    <source>
        <dbReference type="SAM" id="SignalP"/>
    </source>
</evidence>
<dbReference type="EMBL" id="CP017917">
    <property type="protein sequence ID" value="ARP39828.1"/>
    <property type="molecule type" value="Genomic_DNA"/>
</dbReference>
<dbReference type="AlphaFoldDB" id="A0AA34XQ34"/>
<dbReference type="PANTHER" id="PTHR11102:SF160">
    <property type="entry name" value="ERAD-ASSOCIATED E3 UBIQUITIN-PROTEIN LIGASE COMPONENT HRD3"/>
    <property type="match status" value="1"/>
</dbReference>
<dbReference type="KEGG" id="vsy:K08M4_31510"/>
<dbReference type="Proteomes" id="UP000194136">
    <property type="component" value="Chromosome 2"/>
</dbReference>
<dbReference type="InterPro" id="IPR011990">
    <property type="entry name" value="TPR-like_helical_dom_sf"/>
</dbReference>
<dbReference type="SMART" id="SM00671">
    <property type="entry name" value="SEL1"/>
    <property type="match status" value="3"/>
</dbReference>
<protein>
    <submittedName>
        <fullName evidence="2">Sel1 repeat protein</fullName>
    </submittedName>
</protein>
<feature type="chain" id="PRO_5041448594" evidence="1">
    <location>
        <begin position="19"/>
        <end position="162"/>
    </location>
</feature>
<sequence length="162" mass="18164">MNKCILVTLLCFCTSALAETKRSTEQIYQEAIGLMMSDEEQALKLFSQAAENDHALSQFQIGRINDWNKSNFTLARQYYELSANQGIAIAQLHLGSLYKDGKGVPQDFSKAYVWGYVSKLNNGPSVGDRMLSVLSTKLTSKDVLNLQKIAHECVRSNYKKCL</sequence>
<dbReference type="PANTHER" id="PTHR11102">
    <property type="entry name" value="SEL-1-LIKE PROTEIN"/>
    <property type="match status" value="1"/>
</dbReference>
<dbReference type="InterPro" id="IPR050767">
    <property type="entry name" value="Sel1_AlgK"/>
</dbReference>
<evidence type="ECO:0000313" key="3">
    <source>
        <dbReference type="Proteomes" id="UP000194136"/>
    </source>
</evidence>
<keyword evidence="3" id="KW-1185">Reference proteome</keyword>